<feature type="domain" description="AB hydrolase-1" evidence="2">
    <location>
        <begin position="52"/>
        <end position="151"/>
    </location>
</feature>
<dbReference type="AlphaFoldDB" id="A0A8J3M7H7"/>
<dbReference type="RefSeq" id="WP_203882244.1">
    <property type="nucleotide sequence ID" value="NZ_BAABHH010000007.1"/>
</dbReference>
<name>A0A8J3M7H7_9ACTN</name>
<dbReference type="InterPro" id="IPR029058">
    <property type="entry name" value="AB_hydrolase_fold"/>
</dbReference>
<evidence type="ECO:0000313" key="4">
    <source>
        <dbReference type="Proteomes" id="UP000630097"/>
    </source>
</evidence>
<evidence type="ECO:0000256" key="1">
    <source>
        <dbReference type="ARBA" id="ARBA00022801"/>
    </source>
</evidence>
<dbReference type="PRINTS" id="PR00111">
    <property type="entry name" value="ABHYDROLASE"/>
</dbReference>
<dbReference type="Proteomes" id="UP000630097">
    <property type="component" value="Unassembled WGS sequence"/>
</dbReference>
<dbReference type="PANTHER" id="PTHR43798:SF31">
    <property type="entry name" value="AB HYDROLASE SUPERFAMILY PROTEIN YCLE"/>
    <property type="match status" value="1"/>
</dbReference>
<dbReference type="GO" id="GO:0016020">
    <property type="term" value="C:membrane"/>
    <property type="evidence" value="ECO:0007669"/>
    <property type="project" value="TreeGrafter"/>
</dbReference>
<dbReference type="PANTHER" id="PTHR43798">
    <property type="entry name" value="MONOACYLGLYCEROL LIPASE"/>
    <property type="match status" value="1"/>
</dbReference>
<keyword evidence="4" id="KW-1185">Reference proteome</keyword>
<protein>
    <submittedName>
        <fullName evidence="3">Ndr family protein</fullName>
    </submittedName>
</protein>
<dbReference type="Gene3D" id="3.40.50.1820">
    <property type="entry name" value="alpha/beta hydrolase"/>
    <property type="match status" value="1"/>
</dbReference>
<reference evidence="3 4" key="1">
    <citation type="submission" date="2021-01" db="EMBL/GenBank/DDBJ databases">
        <title>Whole genome shotgun sequence of Planotetraspora kaengkrachanensis NBRC 104272.</title>
        <authorList>
            <person name="Komaki H."/>
            <person name="Tamura T."/>
        </authorList>
    </citation>
    <scope>NUCLEOTIDE SEQUENCE [LARGE SCALE GENOMIC DNA]</scope>
    <source>
        <strain evidence="3 4">NBRC 104272</strain>
    </source>
</reference>
<keyword evidence="1" id="KW-0378">Hydrolase</keyword>
<dbReference type="GO" id="GO:0016787">
    <property type="term" value="F:hydrolase activity"/>
    <property type="evidence" value="ECO:0007669"/>
    <property type="project" value="UniProtKB-KW"/>
</dbReference>
<comment type="caution">
    <text evidence="3">The sequence shown here is derived from an EMBL/GenBank/DDBJ whole genome shotgun (WGS) entry which is preliminary data.</text>
</comment>
<evidence type="ECO:0000259" key="2">
    <source>
        <dbReference type="Pfam" id="PF00561"/>
    </source>
</evidence>
<accession>A0A8J3M7H7</accession>
<proteinExistence type="predicted"/>
<dbReference type="EMBL" id="BONV01000005">
    <property type="protein sequence ID" value="GIG78780.1"/>
    <property type="molecule type" value="Genomic_DNA"/>
</dbReference>
<organism evidence="3 4">
    <name type="scientific">Planotetraspora kaengkrachanensis</name>
    <dbReference type="NCBI Taxonomy" id="575193"/>
    <lineage>
        <taxon>Bacteria</taxon>
        <taxon>Bacillati</taxon>
        <taxon>Actinomycetota</taxon>
        <taxon>Actinomycetes</taxon>
        <taxon>Streptosporangiales</taxon>
        <taxon>Streptosporangiaceae</taxon>
        <taxon>Planotetraspora</taxon>
    </lineage>
</organism>
<dbReference type="InterPro" id="IPR000073">
    <property type="entry name" value="AB_hydrolase_1"/>
</dbReference>
<dbReference type="InterPro" id="IPR050266">
    <property type="entry name" value="AB_hydrolase_sf"/>
</dbReference>
<dbReference type="Pfam" id="PF00561">
    <property type="entry name" value="Abhydrolase_1"/>
    <property type="match status" value="1"/>
</dbReference>
<dbReference type="SUPFAM" id="SSF53474">
    <property type="entry name" value="alpha/beta-Hydrolases"/>
    <property type="match status" value="1"/>
</dbReference>
<gene>
    <name evidence="3" type="ORF">Pka01_19070</name>
</gene>
<evidence type="ECO:0000313" key="3">
    <source>
        <dbReference type="EMBL" id="GIG78780.1"/>
    </source>
</evidence>
<sequence length="295" mass="32343">MSALYTSAEGARAVERRYREYLDAWPVPGEQSRVPTREGETFVMSCGPRDAPPLLLLHGSKANAAMWAADAAVWSAHFRVHAVDMIGEPGLSAPSRPALGSEAYASWLDDVLDALGVERASLAGVSLGGWLAVDYAARRPERIDRLVLLCPGGIGRQKYGVLLAAVPLALFGRRGRRTLMRLVLGVRPSAEQSTDPESARSFADFVMLIDRHFRPRRDRLPVFAGETLQRLTMPVLVIVGGRDALLDSYGTRRRMERNVPHATVDLLEDAGHLLQGQTSRILGFLRDTEGDRGHA</sequence>